<evidence type="ECO:0000313" key="3">
    <source>
        <dbReference type="Proteomes" id="UP000762676"/>
    </source>
</evidence>
<gene>
    <name evidence="2" type="ORF">ElyMa_004734100</name>
</gene>
<feature type="compositionally biased region" description="Basic residues" evidence="1">
    <location>
        <begin position="515"/>
        <end position="525"/>
    </location>
</feature>
<reference evidence="2 3" key="1">
    <citation type="journal article" date="2021" name="Elife">
        <title>Chloroplast acquisition without the gene transfer in kleptoplastic sea slugs, Plakobranchus ocellatus.</title>
        <authorList>
            <person name="Maeda T."/>
            <person name="Takahashi S."/>
            <person name="Yoshida T."/>
            <person name="Shimamura S."/>
            <person name="Takaki Y."/>
            <person name="Nagai Y."/>
            <person name="Toyoda A."/>
            <person name="Suzuki Y."/>
            <person name="Arimoto A."/>
            <person name="Ishii H."/>
            <person name="Satoh N."/>
            <person name="Nishiyama T."/>
            <person name="Hasebe M."/>
            <person name="Maruyama T."/>
            <person name="Minagawa J."/>
            <person name="Obokata J."/>
            <person name="Shigenobu S."/>
        </authorList>
    </citation>
    <scope>NUCLEOTIDE SEQUENCE [LARGE SCALE GENOMIC DNA]</scope>
</reference>
<dbReference type="AlphaFoldDB" id="A0AAV4IB77"/>
<sequence length="568" mass="65546">MNVNDLWNTFKSAVTDSMKIACGTKKQGGPTRKLTAWWNEEIKEAIQTKKKLFKKWVKSKSEEDYIQHRLARKDAKRKTRLSKEASWKKYGEDLSAMCQTSTRDFYKSVKVMRVRDNPFDPTSVVNDPKGQPLYEDDLIRGRWEEYFYDLLNPAGILDTREVFDPSQPDYQEPNILESEVRWAVKDSPKDKAAGDDGITTRAVLACGEIGIQWLTLMFQRAREERKVLDDWQRAIVVPIWKCKGSKKDCSTYRGISLLSHVGKMFAKILERRIRAKTEHRLSNSQFGFRKGRDRITQAANPDPECLNELLFADHHALFSPEKDTLQEHINQLNRQCEAHGMRINIKTEAITISRNETTTVFNIEGNALLNTAEFKYLGSFFTKDGRIDREIEVRCQKANSISYQLALLLKHESIPIATKAKLSNSIFLNTLTYQCQTWPLTQGLKNKLVTCKMRCLRKTVNKKRRDKIRNEVIRAQVGATPVLQHVENQQIKWFGHLMRMPTDQPAHRAYNSRYSGKRPRGHPRHTWSDSVADTLKGHNNSLCEASHLAVERRLHFPATPNGTSGRKK</sequence>
<protein>
    <submittedName>
        <fullName evidence="2">Retrovirus-related Pol polyprotein LINE-1</fullName>
    </submittedName>
</protein>
<proteinExistence type="predicted"/>
<accession>A0AAV4IB77</accession>
<dbReference type="Proteomes" id="UP000762676">
    <property type="component" value="Unassembled WGS sequence"/>
</dbReference>
<evidence type="ECO:0000256" key="1">
    <source>
        <dbReference type="SAM" id="MobiDB-lite"/>
    </source>
</evidence>
<dbReference type="PANTHER" id="PTHR47027:SF20">
    <property type="entry name" value="REVERSE TRANSCRIPTASE-LIKE PROTEIN WITH RNA-DIRECTED DNA POLYMERASE DOMAIN"/>
    <property type="match status" value="1"/>
</dbReference>
<keyword evidence="3" id="KW-1185">Reference proteome</keyword>
<dbReference type="PANTHER" id="PTHR47027">
    <property type="entry name" value="REVERSE TRANSCRIPTASE DOMAIN-CONTAINING PROTEIN"/>
    <property type="match status" value="1"/>
</dbReference>
<dbReference type="EMBL" id="BMAT01009500">
    <property type="protein sequence ID" value="GFS07532.1"/>
    <property type="molecule type" value="Genomic_DNA"/>
</dbReference>
<feature type="region of interest" description="Disordered" evidence="1">
    <location>
        <begin position="507"/>
        <end position="531"/>
    </location>
</feature>
<name>A0AAV4IB77_9GAST</name>
<evidence type="ECO:0000313" key="2">
    <source>
        <dbReference type="EMBL" id="GFS07532.1"/>
    </source>
</evidence>
<organism evidence="2 3">
    <name type="scientific">Elysia marginata</name>
    <dbReference type="NCBI Taxonomy" id="1093978"/>
    <lineage>
        <taxon>Eukaryota</taxon>
        <taxon>Metazoa</taxon>
        <taxon>Spiralia</taxon>
        <taxon>Lophotrochozoa</taxon>
        <taxon>Mollusca</taxon>
        <taxon>Gastropoda</taxon>
        <taxon>Heterobranchia</taxon>
        <taxon>Euthyneura</taxon>
        <taxon>Panpulmonata</taxon>
        <taxon>Sacoglossa</taxon>
        <taxon>Placobranchoidea</taxon>
        <taxon>Plakobranchidae</taxon>
        <taxon>Elysia</taxon>
    </lineage>
</organism>
<comment type="caution">
    <text evidence="2">The sequence shown here is derived from an EMBL/GenBank/DDBJ whole genome shotgun (WGS) entry which is preliminary data.</text>
</comment>